<name>A0AAD5SCF3_9FUNG</name>
<dbReference type="Pfam" id="PF08613">
    <property type="entry name" value="Cyclin"/>
    <property type="match status" value="1"/>
</dbReference>
<dbReference type="Proteomes" id="UP001212841">
    <property type="component" value="Unassembled WGS sequence"/>
</dbReference>
<evidence type="ECO:0000313" key="2">
    <source>
        <dbReference type="EMBL" id="KAJ3051887.1"/>
    </source>
</evidence>
<sequence length="408" mass="42912">MTLHMPYPSALPTPCASAPVTDASNVNLRKRRRSESRPAVSISIPPPISTHTIKALGSASATLVTPPLSPPDESSFEATRAKYVENLIATTTRLLETLWPSPTTPIPCPASTSTRLTPLPQVISSLLRRSRTSCSTLHLSLLYLVRLRNAVVGRKTVRERIRSFSTPSASSPASSSSSATTPTQTLKHHPLLCPRRSFLTSLILAHKYLNDKALSNGAWARISGLGVQEINLAEREFLICVGYEVGVKEGVWERWCRGVGGWMRGGCGGSGQPGGKEGCVVGIVGGGGYPSPSATSTSSLDEQHKPIVGLSLTPFTFGSQLPTVSTSSSVPVHAGPHLHPSVTLTPQSEAGSDVDVSPEPAAVPGLLQYPACVVGGGSSLGLGVLNGTAYGNVDEQRAVKRVKVSESF</sequence>
<protein>
    <recommendedName>
        <fullName evidence="4">Cyclin-domain-containing protein</fullName>
    </recommendedName>
</protein>
<feature type="region of interest" description="Disordered" evidence="1">
    <location>
        <begin position="163"/>
        <end position="186"/>
    </location>
</feature>
<organism evidence="2 3">
    <name type="scientific">Rhizophlyctis rosea</name>
    <dbReference type="NCBI Taxonomy" id="64517"/>
    <lineage>
        <taxon>Eukaryota</taxon>
        <taxon>Fungi</taxon>
        <taxon>Fungi incertae sedis</taxon>
        <taxon>Chytridiomycota</taxon>
        <taxon>Chytridiomycota incertae sedis</taxon>
        <taxon>Chytridiomycetes</taxon>
        <taxon>Rhizophlyctidales</taxon>
        <taxon>Rhizophlyctidaceae</taxon>
        <taxon>Rhizophlyctis</taxon>
    </lineage>
</organism>
<evidence type="ECO:0000313" key="3">
    <source>
        <dbReference type="Proteomes" id="UP001212841"/>
    </source>
</evidence>
<dbReference type="EMBL" id="JADGJD010000348">
    <property type="protein sequence ID" value="KAJ3051887.1"/>
    <property type="molecule type" value="Genomic_DNA"/>
</dbReference>
<dbReference type="Gene3D" id="1.10.472.10">
    <property type="entry name" value="Cyclin-like"/>
    <property type="match status" value="1"/>
</dbReference>
<feature type="region of interest" description="Disordered" evidence="1">
    <location>
        <begin position="326"/>
        <end position="356"/>
    </location>
</feature>
<accession>A0AAD5SCF3</accession>
<evidence type="ECO:0008006" key="4">
    <source>
        <dbReference type="Google" id="ProtNLM"/>
    </source>
</evidence>
<dbReference type="CDD" id="cd20557">
    <property type="entry name" value="CYCLIN_ScPCL1-like"/>
    <property type="match status" value="1"/>
</dbReference>
<dbReference type="AlphaFoldDB" id="A0AAD5SCF3"/>
<dbReference type="PANTHER" id="PTHR15615">
    <property type="match status" value="1"/>
</dbReference>
<evidence type="ECO:0000256" key="1">
    <source>
        <dbReference type="SAM" id="MobiDB-lite"/>
    </source>
</evidence>
<gene>
    <name evidence="2" type="ORF">HK097_007101</name>
</gene>
<dbReference type="GO" id="GO:0019901">
    <property type="term" value="F:protein kinase binding"/>
    <property type="evidence" value="ECO:0007669"/>
    <property type="project" value="InterPro"/>
</dbReference>
<comment type="caution">
    <text evidence="2">The sequence shown here is derived from an EMBL/GenBank/DDBJ whole genome shotgun (WGS) entry which is preliminary data.</text>
</comment>
<dbReference type="InterPro" id="IPR013922">
    <property type="entry name" value="Cyclin_PHO80-like"/>
</dbReference>
<proteinExistence type="predicted"/>
<keyword evidence="3" id="KW-1185">Reference proteome</keyword>
<dbReference type="GO" id="GO:0000307">
    <property type="term" value="C:cyclin-dependent protein kinase holoenzyme complex"/>
    <property type="evidence" value="ECO:0007669"/>
    <property type="project" value="TreeGrafter"/>
</dbReference>
<feature type="compositionally biased region" description="Low complexity" evidence="1">
    <location>
        <begin position="165"/>
        <end position="183"/>
    </location>
</feature>
<dbReference type="GO" id="GO:0016538">
    <property type="term" value="F:cyclin-dependent protein serine/threonine kinase regulator activity"/>
    <property type="evidence" value="ECO:0007669"/>
    <property type="project" value="TreeGrafter"/>
</dbReference>
<dbReference type="PANTHER" id="PTHR15615:SF36">
    <property type="entry name" value="PHO85 CYCLIN-5"/>
    <property type="match status" value="1"/>
</dbReference>
<dbReference type="GO" id="GO:0005634">
    <property type="term" value="C:nucleus"/>
    <property type="evidence" value="ECO:0007669"/>
    <property type="project" value="TreeGrafter"/>
</dbReference>
<reference evidence="2" key="1">
    <citation type="submission" date="2020-05" db="EMBL/GenBank/DDBJ databases">
        <title>Phylogenomic resolution of chytrid fungi.</title>
        <authorList>
            <person name="Stajich J.E."/>
            <person name="Amses K."/>
            <person name="Simmons R."/>
            <person name="Seto K."/>
            <person name="Myers J."/>
            <person name="Bonds A."/>
            <person name="Quandt C.A."/>
            <person name="Barry K."/>
            <person name="Liu P."/>
            <person name="Grigoriev I."/>
            <person name="Longcore J.E."/>
            <person name="James T.Y."/>
        </authorList>
    </citation>
    <scope>NUCLEOTIDE SEQUENCE</scope>
    <source>
        <strain evidence="2">JEL0318</strain>
    </source>
</reference>